<evidence type="ECO:0000313" key="5">
    <source>
        <dbReference type="Proteomes" id="UP000663981"/>
    </source>
</evidence>
<dbReference type="PANTHER" id="PTHR33795">
    <property type="entry name" value="INSERTION ELEMENT IS150 PROTEIN INSJ"/>
    <property type="match status" value="1"/>
</dbReference>
<feature type="compositionally biased region" description="Basic and acidic residues" evidence="2">
    <location>
        <begin position="118"/>
        <end position="137"/>
    </location>
</feature>
<dbReference type="Pfam" id="PF13518">
    <property type="entry name" value="HTH_28"/>
    <property type="match status" value="2"/>
</dbReference>
<evidence type="ECO:0000259" key="3">
    <source>
        <dbReference type="Pfam" id="PF13518"/>
    </source>
</evidence>
<reference evidence="4 5" key="1">
    <citation type="submission" date="2021-03" db="EMBL/GenBank/DDBJ databases">
        <title>Whole genome sequence of Metabacillus bambusae BG109.</title>
        <authorList>
            <person name="Jeong J.W."/>
        </authorList>
    </citation>
    <scope>NUCLEOTIDE SEQUENCE [LARGE SCALE GENOMIC DNA]</scope>
    <source>
        <strain evidence="4 5">BG109</strain>
    </source>
</reference>
<dbReference type="EMBL" id="JAGDEL010000026">
    <property type="protein sequence ID" value="MBO1514735.1"/>
    <property type="molecule type" value="Genomic_DNA"/>
</dbReference>
<comment type="similarity">
    <text evidence="1">Belongs to the IS150/IS1296 orfA family.</text>
</comment>
<dbReference type="SUPFAM" id="SSF48295">
    <property type="entry name" value="TrpR-like"/>
    <property type="match status" value="1"/>
</dbReference>
<evidence type="ECO:0000256" key="2">
    <source>
        <dbReference type="SAM" id="MobiDB-lite"/>
    </source>
</evidence>
<feature type="domain" description="Insertion element IS150 protein InsJ-like helix-turn-helix" evidence="3">
    <location>
        <begin position="9"/>
        <end position="53"/>
    </location>
</feature>
<name>A0ABS3N9L9_9BACI</name>
<dbReference type="RefSeq" id="WP_207981639.1">
    <property type="nucleotide sequence ID" value="NZ_JAGDEL010000026.1"/>
</dbReference>
<keyword evidence="5" id="KW-1185">Reference proteome</keyword>
<proteinExistence type="inferred from homology"/>
<dbReference type="InterPro" id="IPR036388">
    <property type="entry name" value="WH-like_DNA-bd_sf"/>
</dbReference>
<evidence type="ECO:0000313" key="4">
    <source>
        <dbReference type="EMBL" id="MBO1514735.1"/>
    </source>
</evidence>
<protein>
    <submittedName>
        <fullName evidence="4">Transposase</fullName>
    </submittedName>
</protein>
<gene>
    <name evidence="4" type="ORF">I7822_24180</name>
</gene>
<evidence type="ECO:0000256" key="1">
    <source>
        <dbReference type="ARBA" id="ARBA00038232"/>
    </source>
</evidence>
<dbReference type="InterPro" id="IPR052057">
    <property type="entry name" value="IS150/IS1296_orfA-like"/>
</dbReference>
<dbReference type="InterPro" id="IPR009057">
    <property type="entry name" value="Homeodomain-like_sf"/>
</dbReference>
<sequence length="169" mass="19444">MTKYSLETKISSVEHYMKGTSSFKDTANLFGVTLTALKTWVAQYKEQGTEGLTSRYTNYDIRFKMDVISYMNDTGASYLEAAAKFNIPSPQTVWKWKYLVETRGFDALQPKKKGRPSMKKESRKNHPIEGSEEALRAENERLRMENAYLKKLQALIQAKAKSQKKTKPK</sequence>
<dbReference type="PANTHER" id="PTHR33795:SF1">
    <property type="entry name" value="INSERTION ELEMENT IS150 PROTEIN INSJ"/>
    <property type="match status" value="1"/>
</dbReference>
<feature type="domain" description="Insertion element IS150 protein InsJ-like helix-turn-helix" evidence="3">
    <location>
        <begin position="63"/>
        <end position="116"/>
    </location>
</feature>
<dbReference type="SUPFAM" id="SSF46689">
    <property type="entry name" value="Homeodomain-like"/>
    <property type="match status" value="1"/>
</dbReference>
<dbReference type="Proteomes" id="UP000663981">
    <property type="component" value="Unassembled WGS sequence"/>
</dbReference>
<dbReference type="InterPro" id="IPR010921">
    <property type="entry name" value="Trp_repressor/repl_initiator"/>
</dbReference>
<comment type="caution">
    <text evidence="4">The sequence shown here is derived from an EMBL/GenBank/DDBJ whole genome shotgun (WGS) entry which is preliminary data.</text>
</comment>
<feature type="region of interest" description="Disordered" evidence="2">
    <location>
        <begin position="109"/>
        <end position="137"/>
    </location>
</feature>
<dbReference type="InterPro" id="IPR055247">
    <property type="entry name" value="InsJ-like_HTH"/>
</dbReference>
<dbReference type="Gene3D" id="1.10.10.10">
    <property type="entry name" value="Winged helix-like DNA-binding domain superfamily/Winged helix DNA-binding domain"/>
    <property type="match status" value="2"/>
</dbReference>
<accession>A0ABS3N9L9</accession>
<organism evidence="4 5">
    <name type="scientific">Metabacillus bambusae</name>
    <dbReference type="NCBI Taxonomy" id="2795218"/>
    <lineage>
        <taxon>Bacteria</taxon>
        <taxon>Bacillati</taxon>
        <taxon>Bacillota</taxon>
        <taxon>Bacilli</taxon>
        <taxon>Bacillales</taxon>
        <taxon>Bacillaceae</taxon>
        <taxon>Metabacillus</taxon>
    </lineage>
</organism>